<keyword evidence="1" id="KW-0812">Transmembrane</keyword>
<dbReference type="Proteomes" id="UP000011593">
    <property type="component" value="Unassembled WGS sequence"/>
</dbReference>
<evidence type="ECO:0000256" key="1">
    <source>
        <dbReference type="SAM" id="Phobius"/>
    </source>
</evidence>
<dbReference type="Proteomes" id="UP000010843">
    <property type="component" value="Chromosome"/>
</dbReference>
<dbReference type="Pfam" id="PF19545">
    <property type="entry name" value="DUF6069"/>
    <property type="match status" value="1"/>
</dbReference>
<organism evidence="2 4">
    <name type="scientific">Natrinema pellirubrum (strain DSM 15624 / CIP 106293 / JCM 10476 / NCIMB 786 / 157)</name>
    <dbReference type="NCBI Taxonomy" id="797303"/>
    <lineage>
        <taxon>Archaea</taxon>
        <taxon>Methanobacteriati</taxon>
        <taxon>Methanobacteriota</taxon>
        <taxon>Stenosarchaea group</taxon>
        <taxon>Halobacteria</taxon>
        <taxon>Halobacteriales</taxon>
        <taxon>Natrialbaceae</taxon>
        <taxon>Natrinema</taxon>
    </lineage>
</organism>
<feature type="transmembrane region" description="Helical" evidence="1">
    <location>
        <begin position="88"/>
        <end position="106"/>
    </location>
</feature>
<evidence type="ECO:0000313" key="4">
    <source>
        <dbReference type="Proteomes" id="UP000010843"/>
    </source>
</evidence>
<dbReference type="eggNOG" id="arCOG11887">
    <property type="taxonomic scope" value="Archaea"/>
</dbReference>
<feature type="transmembrane region" description="Helical" evidence="1">
    <location>
        <begin position="112"/>
        <end position="135"/>
    </location>
</feature>
<accession>L0JSG1</accession>
<feature type="transmembrane region" description="Helical" evidence="1">
    <location>
        <begin position="58"/>
        <end position="76"/>
    </location>
</feature>
<reference evidence="3 5" key="3">
    <citation type="journal article" date="2014" name="PLoS Genet.">
        <title>Phylogenetically driven sequencing of extremely halophilic archaea reveals strategies for static and dynamic osmo-response.</title>
        <authorList>
            <person name="Becker E.A."/>
            <person name="Seitzer P.M."/>
            <person name="Tritt A."/>
            <person name="Larsen D."/>
            <person name="Krusor M."/>
            <person name="Yao A.I."/>
            <person name="Wu D."/>
            <person name="Madern D."/>
            <person name="Eisen J.A."/>
            <person name="Darling A.E."/>
            <person name="Facciotti M.T."/>
        </authorList>
    </citation>
    <scope>NUCLEOTIDE SEQUENCE [LARGE SCALE GENOMIC DNA]</scope>
    <source>
        <strain evidence="3 5">DSM 15624</strain>
    </source>
</reference>
<keyword evidence="1" id="KW-1133">Transmembrane helix</keyword>
<reference evidence="4" key="2">
    <citation type="submission" date="2012-02" db="EMBL/GenBank/DDBJ databases">
        <title>Complete sequence of chromosome of Natrinema pellirubrum DSM 15624.</title>
        <authorList>
            <person name="Lucas S."/>
            <person name="Han J."/>
            <person name="Lapidus A."/>
            <person name="Cheng J.-F."/>
            <person name="Goodwin L."/>
            <person name="Pitluck S."/>
            <person name="Peters L."/>
            <person name="Teshima H."/>
            <person name="Detter J.C."/>
            <person name="Han C."/>
            <person name="Tapia R."/>
            <person name="Land M."/>
            <person name="Hauser L."/>
            <person name="Kyrpides N."/>
            <person name="Ivanova N."/>
            <person name="Pagani I."/>
            <person name="Sproer C."/>
            <person name="Anderson I."/>
            <person name="Woyke T."/>
        </authorList>
    </citation>
    <scope>NUCLEOTIDE SEQUENCE [LARGE SCALE GENOMIC DNA]</scope>
    <source>
        <strain evidence="4">DSM 15624 / JCM 10476 / NCIMB 786</strain>
    </source>
</reference>
<keyword evidence="1" id="KW-0472">Membrane</keyword>
<name>L0JSG1_NATP1</name>
<protein>
    <submittedName>
        <fullName evidence="2">Uncharacterized protein</fullName>
    </submittedName>
</protein>
<keyword evidence="5" id="KW-1185">Reference proteome</keyword>
<dbReference type="RefSeq" id="WP_006183055.1">
    <property type="nucleotide sequence ID" value="NC_019962.1"/>
</dbReference>
<evidence type="ECO:0000313" key="3">
    <source>
        <dbReference type="EMBL" id="ELY70449.1"/>
    </source>
</evidence>
<dbReference type="InterPro" id="IPR045713">
    <property type="entry name" value="DUF6069"/>
</dbReference>
<dbReference type="EMBL" id="AOIE01000110">
    <property type="protein sequence ID" value="ELY70449.1"/>
    <property type="molecule type" value="Genomic_DNA"/>
</dbReference>
<dbReference type="STRING" id="797303.Natpe_3832"/>
<dbReference type="GeneID" id="14333286"/>
<dbReference type="HOGENOM" id="CLU_1811509_0_0_2"/>
<feature type="transmembrane region" description="Helical" evidence="1">
    <location>
        <begin position="24"/>
        <end position="46"/>
    </location>
</feature>
<evidence type="ECO:0000313" key="2">
    <source>
        <dbReference type="EMBL" id="AGB33592.1"/>
    </source>
</evidence>
<proteinExistence type="predicted"/>
<sequence length="142" mass="14813">MDSEAGVSESARPLSRSDLVRSGAVALVVSLVINWLIVFMANAGGIAPELEALNYEPVSFFTTIGVVGATVTYGILARTVADQDRAFAIVAAIVLGLSVLPDFVVIPDQPGGSLFAGAVLGLMHVTTAVVCVWVLTDRRNGR</sequence>
<evidence type="ECO:0000313" key="5">
    <source>
        <dbReference type="Proteomes" id="UP000011593"/>
    </source>
</evidence>
<dbReference type="KEGG" id="npe:Natpe_3832"/>
<dbReference type="EMBL" id="CP003372">
    <property type="protein sequence ID" value="AGB33592.1"/>
    <property type="molecule type" value="Genomic_DNA"/>
</dbReference>
<dbReference type="AlphaFoldDB" id="L0JSG1"/>
<dbReference type="OrthoDB" id="177867at2157"/>
<dbReference type="PATRIC" id="fig|797303.5.peg.3700"/>
<reference evidence="2" key="1">
    <citation type="submission" date="2012-02" db="EMBL/GenBank/DDBJ databases">
        <title>Complete sequence of chromosome of Natrinema pellirubrum DSM 15624.</title>
        <authorList>
            <consortium name="US DOE Joint Genome Institute"/>
            <person name="Lucas S."/>
            <person name="Han J."/>
            <person name="Lapidus A."/>
            <person name="Cheng J.-F."/>
            <person name="Goodwin L."/>
            <person name="Pitluck S."/>
            <person name="Peters L."/>
            <person name="Teshima H."/>
            <person name="Detter J.C."/>
            <person name="Han C."/>
            <person name="Tapia R."/>
            <person name="Land M."/>
            <person name="Hauser L."/>
            <person name="Kyrpides N."/>
            <person name="Ivanova N."/>
            <person name="Pagani I."/>
            <person name="Sproer C."/>
            <person name="Anderson I."/>
            <person name="Woyke T."/>
        </authorList>
    </citation>
    <scope>NUCLEOTIDE SEQUENCE</scope>
    <source>
        <strain evidence="2">DSM 15624</strain>
    </source>
</reference>
<gene>
    <name evidence="2" type="ordered locus">Natpe_3832</name>
    <name evidence="3" type="ORF">C488_18585</name>
</gene>